<dbReference type="Pfam" id="PF17802">
    <property type="entry name" value="SpaA"/>
    <property type="match status" value="1"/>
</dbReference>
<dbReference type="InterPro" id="IPR013783">
    <property type="entry name" value="Ig-like_fold"/>
</dbReference>
<feature type="compositionally biased region" description="Basic and acidic residues" evidence="1">
    <location>
        <begin position="1114"/>
        <end position="1127"/>
    </location>
</feature>
<dbReference type="InterPro" id="IPR041033">
    <property type="entry name" value="SpaA_PFL_dom_1"/>
</dbReference>
<dbReference type="Proteomes" id="UP000323865">
    <property type="component" value="Chromosome"/>
</dbReference>
<keyword evidence="2" id="KW-1133">Transmembrane helix</keyword>
<feature type="region of interest" description="Disordered" evidence="1">
    <location>
        <begin position="1102"/>
        <end position="1127"/>
    </location>
</feature>
<organism evidence="4 5">
    <name type="scientific">Dermabacter vaginalis</name>
    <dbReference type="NCBI Taxonomy" id="1630135"/>
    <lineage>
        <taxon>Bacteria</taxon>
        <taxon>Bacillati</taxon>
        <taxon>Actinomycetota</taxon>
        <taxon>Actinomycetes</taxon>
        <taxon>Micrococcales</taxon>
        <taxon>Dermabacteraceae</taxon>
        <taxon>Dermabacter</taxon>
    </lineage>
</organism>
<sequence>MSNARHQAEKRSTWRSITAFLAACTLMLTMLGLTQPSFSVDGDNAGVIGAGECTAGSGAVMHNLTDGDISIEVIDQREGAENEETIKTDAIVKKVSQRWSGEGYGQRFGISNTTANDDRTFRIYFEFANAKQGETEQPYLVAGDSKTKLEVGETYYQQREAQKNKYTLKKADGNGLVYYIEVPAAQVGETFALDVQAVYPAQSAGGTLKSWVEELTSEQLKARGAKASTPECGVHQATWGVDRTEYNAKKVLLDSTQSSTYTTRKTWGDTTDPSLAYDAKTGRYYIHNLRYLIHNERDDATLAENVDEKGAWKSDRGEDPAVEMVYKDTFTVPEGFEINPDIVKKLGSKLSGGQKSNGTGFDWFTTEYPGQSNGYAYFNTLVAGGTPVLTVYNPGDHNENGKFRYEFSKDFRTITITMPHAPTTPTTRVDGPAFRVKFADNVLVKSGDQAPDSSFKVEIANHLDVTTKYRHSAERATKADAPATIRAKGVEPKVSKSHDSNKQYFRGDPIDFTITAENQGTAPWKVNEGREDEGKIVDALPKAFYVTPAQMVEMFKADGGDALTIDIKNVEVCTATVAGRTGTSGGSVTPSAQTSEDCVKSQSHNFTVTKKADGTLTVKRDGAAPTTVKATEAALSKALGTLIVTPKTTYTLTWALPNGTINGGEKIQRVVKATVKDHFMAGDLTAEDATNTVHLGKDVPDVAKIENAIELSKHAFVNGSEVTSNGTEIPAGTVVDYSLTLERKGGQATYDSVPLIDDLTGAQVLLAEVDLNKALAGKGLPTMEVEGTQYYVLSKPGTYQGVRFRAEEKAGGRTTEKIFVADRVKITDLGDKGVQTNTYWYIASQDFQNPSVISVRYKAVTDPKVAGYKNAGVKRDDVINVGRGGHRDFQASDSKTFNISKLGSDKRIVTDKKNVNNLSDDATVQQSKISDGETVTYRVSLSQFGEQPYTVTGKDIYDALPKSLKGSPWSKANVHIEFPEQNTVKVEHGSLKSWSITNKNPVDQKADDTQQYIVWGEDLKLSVTGNVYWYVTLTFPAGDQWQEYVGAYSSETLYNTWYVKDAKSQVSHYLESGLQATLQKGVSSTGSYGTAKPFTSICKVSPSGGTSCSGSSNPKDKVLQVDGSKDGRTSYEDQSGFVMYYAVLHNDGASRIYLNDIEDVLPEGFTFGGSDATKSYVSGSSHNLVFPTEQDRMNSWNWVADASKVPVSVSGTSSKPKIGTVHASTDPSSPRKVRFQIDNSGEGSNLSYDKAKQKYYLNAGETLAFRYFALVDDKSKLTNVATNWVGMPHDGGMANPMSVNPDVTITSNAFKKNPLNDGTRDVVDGAGAAKLGMSGKDGEQWLVSTVDVQRKLFVPGVTKQVTAKSALGKRVDGPEYAGYEDTLEWTVTGHNDSTVPISDYVMSDVLDEHYEFTGPVQFHTEDANGKKSTGSYDTTLFTFGKWSTDSNGKKSVKITYTAPYFSEVTTTLTVDGKAQVLKYPANFLHPQIYVSLSSVPEGGGVRLDVRAPIDSEGVRPPGGGNAFSGMPLEPGGKAVLVVNGKRKASAKQDYRVAFNTGYLTPLSKDWDPRAVEHGSVTKQTVKAAEEYLKYNSYGTPQSAPKVYQDQPSVQSVAQIPIADDLFTKSIERVVEVADADNDATSVSDPNYITLPSKDSVFRYEMNVTNKKSEPINKMVLINNLPQMDDQYTFATAPERLSEFKTAFGDQLNLKVELVDKDGNVLRAIDPSKYSIDFSKKTGFTDEDWAGSTASGAWLSKPADMSSMRSMRISLADDAGVIPGNGTLRVSFDSKIPDDADAKPGEIAWNTFGYRYLAPGSSTLTLSSIPLKVGVRIPSAPTLAKVLVDEKGAPRTAAGDSTYQFLVYSGQALTPAQLEGKSLAQALADEKRQVALVKRTVAKGETTSKALPILPKTTFQYDAQAKAWNPTNTKWQWGEGAQYTLVEIAASDGSELARIEQAVPESEPRVTGNHTTFTYRKAENPEFTAVNRNGQWAASIRKLDGGNCTTDTECAPLEGAVFGVFTPNKAASDKVLESLPEELRNKEYEIDGTAYYPWTTVTSGKDGIAALDGLEEDGYVIEELSAPKGYSKGEKSSWTIRKPEAGKSAPVVTVKNFPNYELPDSGGDGFRPGYALAGLLIAGAIGGLYWRRRSVR</sequence>
<reference evidence="4 5" key="1">
    <citation type="submission" date="2019-09" db="EMBL/GenBank/DDBJ databases">
        <title>FDA dAtabase for Regulatory Grade micrObial Sequences (FDA-ARGOS): Supporting development and validation of Infectious Disease Dx tests.</title>
        <authorList>
            <person name="Sciortino C."/>
            <person name="Tallon L."/>
            <person name="Sadzewicz L."/>
            <person name="Vavikolanu K."/>
            <person name="Mehta A."/>
            <person name="Aluvathingal J."/>
            <person name="Nadendla S."/>
            <person name="Nandy P."/>
            <person name="Geyer C."/>
            <person name="Yan Y."/>
            <person name="Sichtig H."/>
        </authorList>
    </citation>
    <scope>NUCLEOTIDE SEQUENCE [LARGE SCALE GENOMIC DNA]</scope>
    <source>
        <strain evidence="4 5">FDAARGOS_640</strain>
    </source>
</reference>
<evidence type="ECO:0000256" key="1">
    <source>
        <dbReference type="SAM" id="MobiDB-lite"/>
    </source>
</evidence>
<gene>
    <name evidence="4" type="ORF">FOB48_02880</name>
</gene>
<dbReference type="RefSeq" id="WP_150332840.1">
    <property type="nucleotide sequence ID" value="NZ_CP044108.1"/>
</dbReference>
<dbReference type="Gene3D" id="2.60.40.10">
    <property type="entry name" value="Immunoglobulins"/>
    <property type="match status" value="1"/>
</dbReference>
<accession>A0ABX6A398</accession>
<dbReference type="EMBL" id="CP044108">
    <property type="protein sequence ID" value="QEU11347.1"/>
    <property type="molecule type" value="Genomic_DNA"/>
</dbReference>
<evidence type="ECO:0000313" key="4">
    <source>
        <dbReference type="EMBL" id="QEU11347.1"/>
    </source>
</evidence>
<proteinExistence type="predicted"/>
<evidence type="ECO:0000313" key="5">
    <source>
        <dbReference type="Proteomes" id="UP000323865"/>
    </source>
</evidence>
<keyword evidence="5" id="KW-1185">Reference proteome</keyword>
<feature type="compositionally biased region" description="Low complexity" evidence="1">
    <location>
        <begin position="1102"/>
        <end position="1112"/>
    </location>
</feature>
<name>A0ABX6A398_9MICO</name>
<feature type="domain" description="SpaA-like prealbumin fold" evidence="3">
    <location>
        <begin position="2008"/>
        <end position="2099"/>
    </location>
</feature>
<evidence type="ECO:0000259" key="3">
    <source>
        <dbReference type="Pfam" id="PF17802"/>
    </source>
</evidence>
<evidence type="ECO:0000256" key="2">
    <source>
        <dbReference type="SAM" id="Phobius"/>
    </source>
</evidence>
<feature type="transmembrane region" description="Helical" evidence="2">
    <location>
        <begin position="2128"/>
        <end position="2145"/>
    </location>
</feature>
<feature type="region of interest" description="Disordered" evidence="1">
    <location>
        <begin position="1209"/>
        <end position="1231"/>
    </location>
</feature>
<keyword evidence="2" id="KW-0812">Transmembrane</keyword>
<keyword evidence="2" id="KW-0472">Membrane</keyword>
<protein>
    <recommendedName>
        <fullName evidence="3">SpaA-like prealbumin fold domain-containing protein</fullName>
    </recommendedName>
</protein>